<dbReference type="SMART" id="SM01091">
    <property type="entry name" value="CorC_HlyC"/>
    <property type="match status" value="1"/>
</dbReference>
<dbReference type="InterPro" id="IPR002550">
    <property type="entry name" value="CNNM"/>
</dbReference>
<feature type="domain" description="CBS" evidence="11">
    <location>
        <begin position="246"/>
        <end position="305"/>
    </location>
</feature>
<keyword evidence="14" id="KW-1185">Reference proteome</keyword>
<keyword evidence="5 7" id="KW-0129">CBS domain</keyword>
<evidence type="ECO:0000259" key="12">
    <source>
        <dbReference type="PROSITE" id="PS51846"/>
    </source>
</evidence>
<dbReference type="InterPro" id="IPR036318">
    <property type="entry name" value="FAD-bd_PCMH-like_sf"/>
</dbReference>
<dbReference type="Pfam" id="PF01595">
    <property type="entry name" value="CNNM"/>
    <property type="match status" value="1"/>
</dbReference>
<comment type="subcellular location">
    <subcellularLocation>
        <location evidence="1">Membrane</location>
        <topology evidence="1">Multi-pass membrane protein</topology>
    </subcellularLocation>
</comment>
<keyword evidence="3" id="KW-0677">Repeat</keyword>
<evidence type="ECO:0000256" key="2">
    <source>
        <dbReference type="ARBA" id="ARBA00022692"/>
    </source>
</evidence>
<protein>
    <recommendedName>
        <fullName evidence="15">HlyC/CorC family transporter</fullName>
    </recommendedName>
</protein>
<accession>A0A836CE63</accession>
<dbReference type="CDD" id="cd04590">
    <property type="entry name" value="CBS_pair_CorC_HlyC_assoc"/>
    <property type="match status" value="1"/>
</dbReference>
<dbReference type="PROSITE" id="PS51846">
    <property type="entry name" value="CNNM"/>
    <property type="match status" value="1"/>
</dbReference>
<evidence type="ECO:0000313" key="14">
    <source>
        <dbReference type="Proteomes" id="UP000664859"/>
    </source>
</evidence>
<dbReference type="InterPro" id="IPR016169">
    <property type="entry name" value="FAD-bd_PCMH_sub2"/>
</dbReference>
<dbReference type="InterPro" id="IPR046342">
    <property type="entry name" value="CBS_dom_sf"/>
</dbReference>
<sequence length="503" mass="55129">MWGEVWRGMALAAAALVAMRRSAHAMHIPSADGALDAIPMEPKELMSRLTLWCVLFSISAALHSAEIAITTLYPWKVKEFAEEEGEKSPFRVLNQDITRVLTTILVATTICSIYSAALFTNLAIQLFGAKGLAYATAALTTVTLFFGELMPKALGVNNAEMVARRMVPIINLMAVFLSPIGKGFSWVSKLVLTLMGFKSTHGDAVSEEELRLIVSGAKQSGGIEREEASMVESVLDLQDTKVTKVMRPRTEVVAIESNSTMASLYTIVNETMYSRIPVFEGAIDRIIGVVLSKELLDFIPDPSQLETVAVRERMEPTYFVPETMPVWNVLEEMRKRRLHMAIVVDEYGGTAGIVTLEDIIEEVVGEIYDEEDDDYTVEENYIIANGDGSFNIHGMADLEQVCTALDFPQVTEDDLRDFGTLSGYLCSQAGEIPAVEDVIMVGRYIFTITLADERRVEEVHVQLIDAANALKDGDDAAPNGSSTQGEAGGEGSDEPKVLDKIAH</sequence>
<evidence type="ECO:0000256" key="8">
    <source>
        <dbReference type="PROSITE-ProRule" id="PRU01193"/>
    </source>
</evidence>
<feature type="transmembrane region" description="Helical" evidence="10">
    <location>
        <begin position="96"/>
        <end position="119"/>
    </location>
</feature>
<dbReference type="AlphaFoldDB" id="A0A836CE63"/>
<dbReference type="PROSITE" id="PS51371">
    <property type="entry name" value="CBS"/>
    <property type="match status" value="2"/>
</dbReference>
<evidence type="ECO:0000256" key="5">
    <source>
        <dbReference type="ARBA" id="ARBA00023122"/>
    </source>
</evidence>
<evidence type="ECO:0000256" key="10">
    <source>
        <dbReference type="SAM" id="Phobius"/>
    </source>
</evidence>
<dbReference type="Gene3D" id="3.10.580.10">
    <property type="entry name" value="CBS-domain"/>
    <property type="match status" value="1"/>
</dbReference>
<dbReference type="Pfam" id="PF03471">
    <property type="entry name" value="CorC_HlyC"/>
    <property type="match status" value="1"/>
</dbReference>
<keyword evidence="6 8" id="KW-0472">Membrane</keyword>
<dbReference type="SMART" id="SM00116">
    <property type="entry name" value="CBS"/>
    <property type="match status" value="2"/>
</dbReference>
<name>A0A836CE63_9STRA</name>
<dbReference type="InterPro" id="IPR005170">
    <property type="entry name" value="Transptr-assoc_dom"/>
</dbReference>
<evidence type="ECO:0000256" key="6">
    <source>
        <dbReference type="ARBA" id="ARBA00023136"/>
    </source>
</evidence>
<dbReference type="InterPro" id="IPR000644">
    <property type="entry name" value="CBS_dom"/>
</dbReference>
<evidence type="ECO:0000259" key="11">
    <source>
        <dbReference type="PROSITE" id="PS51371"/>
    </source>
</evidence>
<feature type="domain" description="CBS" evidence="11">
    <location>
        <begin position="313"/>
        <end position="370"/>
    </location>
</feature>
<dbReference type="SUPFAM" id="SSF56176">
    <property type="entry name" value="FAD-binding/transporter-associated domain-like"/>
    <property type="match status" value="1"/>
</dbReference>
<dbReference type="Gene3D" id="3.30.465.10">
    <property type="match status" value="1"/>
</dbReference>
<evidence type="ECO:0000256" key="7">
    <source>
        <dbReference type="PROSITE-ProRule" id="PRU00703"/>
    </source>
</evidence>
<evidence type="ECO:0000256" key="9">
    <source>
        <dbReference type="SAM" id="MobiDB-lite"/>
    </source>
</evidence>
<evidence type="ECO:0008006" key="15">
    <source>
        <dbReference type="Google" id="ProtNLM"/>
    </source>
</evidence>
<dbReference type="Pfam" id="PF00571">
    <property type="entry name" value="CBS"/>
    <property type="match status" value="2"/>
</dbReference>
<dbReference type="PANTHER" id="PTHR22777:SF17">
    <property type="entry name" value="UPF0053 PROTEIN SLL0260"/>
    <property type="match status" value="1"/>
</dbReference>
<feature type="transmembrane region" description="Helical" evidence="10">
    <location>
        <begin position="162"/>
        <end position="181"/>
    </location>
</feature>
<reference evidence="13" key="1">
    <citation type="submission" date="2021-02" db="EMBL/GenBank/DDBJ databases">
        <title>First Annotated Genome of the Yellow-green Alga Tribonema minus.</title>
        <authorList>
            <person name="Mahan K.M."/>
        </authorList>
    </citation>
    <scope>NUCLEOTIDE SEQUENCE</scope>
    <source>
        <strain evidence="13">UTEX B ZZ1240</strain>
    </source>
</reference>
<dbReference type="GO" id="GO:0016020">
    <property type="term" value="C:membrane"/>
    <property type="evidence" value="ECO:0007669"/>
    <property type="project" value="UniProtKB-SubCell"/>
</dbReference>
<dbReference type="PANTHER" id="PTHR22777">
    <property type="entry name" value="HEMOLYSIN-RELATED"/>
    <property type="match status" value="1"/>
</dbReference>
<feature type="compositionally biased region" description="Basic and acidic residues" evidence="9">
    <location>
        <begin position="493"/>
        <end position="503"/>
    </location>
</feature>
<dbReference type="InterPro" id="IPR044751">
    <property type="entry name" value="Ion_transp-like_CBS"/>
</dbReference>
<organism evidence="13 14">
    <name type="scientific">Tribonema minus</name>
    <dbReference type="NCBI Taxonomy" id="303371"/>
    <lineage>
        <taxon>Eukaryota</taxon>
        <taxon>Sar</taxon>
        <taxon>Stramenopiles</taxon>
        <taxon>Ochrophyta</taxon>
        <taxon>PX clade</taxon>
        <taxon>Xanthophyceae</taxon>
        <taxon>Tribonematales</taxon>
        <taxon>Tribonemataceae</taxon>
        <taxon>Tribonema</taxon>
    </lineage>
</organism>
<evidence type="ECO:0000256" key="3">
    <source>
        <dbReference type="ARBA" id="ARBA00022737"/>
    </source>
</evidence>
<evidence type="ECO:0000313" key="13">
    <source>
        <dbReference type="EMBL" id="KAG5182379.1"/>
    </source>
</evidence>
<evidence type="ECO:0000256" key="1">
    <source>
        <dbReference type="ARBA" id="ARBA00004141"/>
    </source>
</evidence>
<gene>
    <name evidence="13" type="ORF">JKP88DRAFT_269899</name>
</gene>
<dbReference type="OrthoDB" id="5353557at2759"/>
<dbReference type="GO" id="GO:0050660">
    <property type="term" value="F:flavin adenine dinucleotide binding"/>
    <property type="evidence" value="ECO:0007669"/>
    <property type="project" value="InterPro"/>
</dbReference>
<feature type="transmembrane region" description="Helical" evidence="10">
    <location>
        <begin position="131"/>
        <end position="150"/>
    </location>
</feature>
<dbReference type="Proteomes" id="UP000664859">
    <property type="component" value="Unassembled WGS sequence"/>
</dbReference>
<proteinExistence type="predicted"/>
<comment type="caution">
    <text evidence="13">The sequence shown here is derived from an EMBL/GenBank/DDBJ whole genome shotgun (WGS) entry which is preliminary data.</text>
</comment>
<keyword evidence="2 8" id="KW-0812">Transmembrane</keyword>
<dbReference type="FunFam" id="3.10.580.10:FF:000002">
    <property type="entry name" value="Magnesium/cobalt efflux protein CorC"/>
    <property type="match status" value="1"/>
</dbReference>
<evidence type="ECO:0000256" key="4">
    <source>
        <dbReference type="ARBA" id="ARBA00022989"/>
    </source>
</evidence>
<dbReference type="EMBL" id="JAFCMP010000246">
    <property type="protein sequence ID" value="KAG5182379.1"/>
    <property type="molecule type" value="Genomic_DNA"/>
</dbReference>
<keyword evidence="4 8" id="KW-1133">Transmembrane helix</keyword>
<dbReference type="SUPFAM" id="SSF54631">
    <property type="entry name" value="CBS-domain pair"/>
    <property type="match status" value="1"/>
</dbReference>
<feature type="domain" description="CNNM transmembrane" evidence="12">
    <location>
        <begin position="41"/>
        <end position="227"/>
    </location>
</feature>
<feature type="region of interest" description="Disordered" evidence="9">
    <location>
        <begin position="472"/>
        <end position="503"/>
    </location>
</feature>